<dbReference type="Pfam" id="PF00903">
    <property type="entry name" value="Glyoxalase"/>
    <property type="match status" value="1"/>
</dbReference>
<dbReference type="SUPFAM" id="SSF54593">
    <property type="entry name" value="Glyoxalase/Bleomycin resistance protein/Dihydroxybiphenyl dioxygenase"/>
    <property type="match status" value="1"/>
</dbReference>
<dbReference type="PANTHER" id="PTHR36503">
    <property type="entry name" value="BLR2520 PROTEIN"/>
    <property type="match status" value="1"/>
</dbReference>
<accession>M6G9T5</accession>
<name>M6G9T5_LEPIR</name>
<protein>
    <submittedName>
        <fullName evidence="2">Glyoxalase-like domain protein</fullName>
    </submittedName>
</protein>
<dbReference type="PANTHER" id="PTHR36503:SF1">
    <property type="entry name" value="BLR2520 PROTEIN"/>
    <property type="match status" value="1"/>
</dbReference>
<dbReference type="InterPro" id="IPR029068">
    <property type="entry name" value="Glyas_Bleomycin-R_OHBP_Dase"/>
</dbReference>
<dbReference type="Proteomes" id="UP000012128">
    <property type="component" value="Unassembled WGS sequence"/>
</dbReference>
<reference evidence="2 3" key="1">
    <citation type="submission" date="2013-01" db="EMBL/GenBank/DDBJ databases">
        <authorList>
            <person name="Harkins D.M."/>
            <person name="Durkin A.S."/>
            <person name="Brinkac L.M."/>
            <person name="Haft D.H."/>
            <person name="Selengut J.D."/>
            <person name="Sanka R."/>
            <person name="DePew J."/>
            <person name="Purushe J."/>
            <person name="Hospenthal D.R."/>
            <person name="Murray C.K."/>
            <person name="Pimentel G."/>
            <person name="Wasfy M."/>
            <person name="Parker T."/>
            <person name="Miller R.S."/>
            <person name="Vinetz J.M."/>
            <person name="Sutton G.G."/>
            <person name="Nierman W.C."/>
            <person name="Fouts D.E."/>
        </authorList>
    </citation>
    <scope>NUCLEOTIDE SEQUENCE [LARGE SCALE GENOMIC DNA]</scope>
    <source>
        <strain evidence="2 3">2006001854</strain>
    </source>
</reference>
<evidence type="ECO:0000313" key="2">
    <source>
        <dbReference type="EMBL" id="EMM79319.1"/>
    </source>
</evidence>
<dbReference type="InterPro" id="IPR004360">
    <property type="entry name" value="Glyas_Fos-R_dOase_dom"/>
</dbReference>
<gene>
    <name evidence="2" type="ORF">LEP1GSC037_2853</name>
</gene>
<dbReference type="PROSITE" id="PS51819">
    <property type="entry name" value="VOC"/>
    <property type="match status" value="1"/>
</dbReference>
<dbReference type="CDD" id="cd07251">
    <property type="entry name" value="VOC_like"/>
    <property type="match status" value="1"/>
</dbReference>
<dbReference type="EMBL" id="AFLW02000243">
    <property type="protein sequence ID" value="EMM79319.1"/>
    <property type="molecule type" value="Genomic_DNA"/>
</dbReference>
<evidence type="ECO:0000313" key="3">
    <source>
        <dbReference type="Proteomes" id="UP000012128"/>
    </source>
</evidence>
<evidence type="ECO:0000259" key="1">
    <source>
        <dbReference type="PROSITE" id="PS51819"/>
    </source>
</evidence>
<proteinExistence type="predicted"/>
<dbReference type="Gene3D" id="3.10.180.10">
    <property type="entry name" value="2,3-Dihydroxybiphenyl 1,2-Dioxygenase, domain 1"/>
    <property type="match status" value="1"/>
</dbReference>
<feature type="domain" description="VOC" evidence="1">
    <location>
        <begin position="18"/>
        <end position="141"/>
    </location>
</feature>
<sequence>MNFTFRSFRFLKSESHATKNEFDYSRSEGPKKAVHFYEQGLGFPKMKFEGNVAFFTLNGTWLALYPWEELAADAGVSAEGNGFRGFTIAYNGQSKEEVDQVIAKAEKVGAKIVKRPQEVFWGGYSGYFQDPEGFYWEVAWNPGFYPGPS</sequence>
<organism evidence="2 3">
    <name type="scientific">Leptospira interrogans str. 2006001854</name>
    <dbReference type="NCBI Taxonomy" id="1001590"/>
    <lineage>
        <taxon>Bacteria</taxon>
        <taxon>Pseudomonadati</taxon>
        <taxon>Spirochaetota</taxon>
        <taxon>Spirochaetia</taxon>
        <taxon>Leptospirales</taxon>
        <taxon>Leptospiraceae</taxon>
        <taxon>Leptospira</taxon>
    </lineage>
</organism>
<dbReference type="InterPro" id="IPR037523">
    <property type="entry name" value="VOC_core"/>
</dbReference>
<dbReference type="AlphaFoldDB" id="M6G9T5"/>
<comment type="caution">
    <text evidence="2">The sequence shown here is derived from an EMBL/GenBank/DDBJ whole genome shotgun (WGS) entry which is preliminary data.</text>
</comment>